<dbReference type="GO" id="GO:0005886">
    <property type="term" value="C:plasma membrane"/>
    <property type="evidence" value="ECO:0007669"/>
    <property type="project" value="UniProtKB-SubCell"/>
</dbReference>
<comment type="caution">
    <text evidence="5">The sequence shown here is derived from an EMBL/GenBank/DDBJ whole genome shotgun (WGS) entry which is preliminary data.</text>
</comment>
<feature type="transmembrane region" description="Helical" evidence="1">
    <location>
        <begin position="512"/>
        <end position="535"/>
    </location>
</feature>
<proteinExistence type="inferred from homology"/>
<reference evidence="5 6" key="1">
    <citation type="submission" date="2019-11" db="EMBL/GenBank/DDBJ databases">
        <authorList>
            <person name="Jiang L.-Q."/>
        </authorList>
    </citation>
    <scope>NUCLEOTIDE SEQUENCE [LARGE SCALE GENOMIC DNA]</scope>
    <source>
        <strain evidence="5 6">YIM 132087</strain>
    </source>
</reference>
<comment type="subcellular location">
    <subcellularLocation>
        <location evidence="1">Cell membrane</location>
    </subcellularLocation>
</comment>
<feature type="transmembrane region" description="Helical" evidence="1">
    <location>
        <begin position="547"/>
        <end position="568"/>
    </location>
</feature>
<organism evidence="5 6">
    <name type="scientific">Nakamurella alba</name>
    <dbReference type="NCBI Taxonomy" id="2665158"/>
    <lineage>
        <taxon>Bacteria</taxon>
        <taxon>Bacillati</taxon>
        <taxon>Actinomycetota</taxon>
        <taxon>Actinomycetes</taxon>
        <taxon>Nakamurellales</taxon>
        <taxon>Nakamurellaceae</taxon>
        <taxon>Nakamurella</taxon>
    </lineage>
</organism>
<feature type="domain" description="Protein O-mannosyl-transferase C-terminal four TM" evidence="4">
    <location>
        <begin position="398"/>
        <end position="590"/>
    </location>
</feature>
<dbReference type="PANTHER" id="PTHR10050:SF46">
    <property type="entry name" value="PROTEIN O-MANNOSYL-TRANSFERASE 2"/>
    <property type="match status" value="1"/>
</dbReference>
<dbReference type="Pfam" id="PF13231">
    <property type="entry name" value="PMT_2"/>
    <property type="match status" value="1"/>
</dbReference>
<dbReference type="AlphaFoldDB" id="A0A7K1FHB9"/>
<dbReference type="EMBL" id="WLYK01000001">
    <property type="protein sequence ID" value="MTD12683.1"/>
    <property type="molecule type" value="Genomic_DNA"/>
</dbReference>
<dbReference type="InterPro" id="IPR018136">
    <property type="entry name" value="Aconitase_4Fe-4S_BS"/>
</dbReference>
<dbReference type="EC" id="2.4.1.-" evidence="1"/>
<feature type="transmembrane region" description="Helical" evidence="1">
    <location>
        <begin position="82"/>
        <end position="102"/>
    </location>
</feature>
<dbReference type="InterPro" id="IPR038731">
    <property type="entry name" value="RgtA/B/C-like"/>
</dbReference>
<keyword evidence="1" id="KW-0328">Glycosyltransferase</keyword>
<feature type="transmembrane region" description="Helical" evidence="1">
    <location>
        <begin position="301"/>
        <end position="319"/>
    </location>
</feature>
<evidence type="ECO:0000256" key="2">
    <source>
        <dbReference type="SAM" id="MobiDB-lite"/>
    </source>
</evidence>
<keyword evidence="1" id="KW-1003">Cell membrane</keyword>
<feature type="transmembrane region" description="Helical" evidence="1">
    <location>
        <begin position="340"/>
        <end position="359"/>
    </location>
</feature>
<comment type="function">
    <text evidence="1">Protein O-mannosyltransferase that catalyzes the transfer of a single mannose residue from a polyprenol phospho-mannosyl lipidic donor to the hydroxyl group of selected serine and threonine residues in acceptor proteins.</text>
</comment>
<feature type="transmembrane region" description="Helical" evidence="1">
    <location>
        <begin position="169"/>
        <end position="190"/>
    </location>
</feature>
<dbReference type="PANTHER" id="PTHR10050">
    <property type="entry name" value="DOLICHYL-PHOSPHATE-MANNOSE--PROTEIN MANNOSYLTRANSFERASE"/>
    <property type="match status" value="1"/>
</dbReference>
<dbReference type="InterPro" id="IPR032421">
    <property type="entry name" value="PMT_4TMC"/>
</dbReference>
<feature type="transmembrane region" description="Helical" evidence="1">
    <location>
        <begin position="487"/>
        <end position="506"/>
    </location>
</feature>
<comment type="pathway">
    <text evidence="1">Protein modification; protein glycosylation.</text>
</comment>
<evidence type="ECO:0000259" key="3">
    <source>
        <dbReference type="Pfam" id="PF13231"/>
    </source>
</evidence>
<keyword evidence="1" id="KW-1133">Transmembrane helix</keyword>
<dbReference type="RefSeq" id="WP_154766704.1">
    <property type="nucleotide sequence ID" value="NZ_WLYK01000001.1"/>
</dbReference>
<name>A0A7K1FHB9_9ACTN</name>
<feature type="transmembrane region" description="Helical" evidence="1">
    <location>
        <begin position="197"/>
        <end position="217"/>
    </location>
</feature>
<dbReference type="PROSITE" id="PS01244">
    <property type="entry name" value="ACONITASE_2"/>
    <property type="match status" value="1"/>
</dbReference>
<dbReference type="GO" id="GO:0004169">
    <property type="term" value="F:dolichyl-phosphate-mannose-protein mannosyltransferase activity"/>
    <property type="evidence" value="ECO:0007669"/>
    <property type="project" value="UniProtKB-UniRule"/>
</dbReference>
<accession>A0A7K1FHB9</accession>
<evidence type="ECO:0000259" key="4">
    <source>
        <dbReference type="Pfam" id="PF16192"/>
    </source>
</evidence>
<evidence type="ECO:0000256" key="1">
    <source>
        <dbReference type="RuleBase" id="RU367007"/>
    </source>
</evidence>
<feature type="transmembrane region" description="Helical" evidence="1">
    <location>
        <begin position="459"/>
        <end position="480"/>
    </location>
</feature>
<keyword evidence="1 5" id="KW-0808">Transferase</keyword>
<feature type="region of interest" description="Disordered" evidence="2">
    <location>
        <begin position="1"/>
        <end position="31"/>
    </location>
</feature>
<sequence>MTAPPAADAAADDRTEHDTPPGPLGPDDLVARPTVLGLDEDDLRQSRPDPARGVVAIGEVPPFLPPVRPERRRPTGLPSDRARGWLVTGLLTLIGGVLRFVGLGNAVDGGSSGGVGTPLFDEKYYAVQAAEVMRNLGVEDNQAYGVVVHPPLGKQLIAIGEWLFGYNSFGWRFSSAVAGTIIILLVIRVVRRMTSSTLIGGIAGVLIICDSLSHVLARAALLDVFQELFVIAAFACLIADRDQVRARLEAATFGGFLHEPAKGPGFWARSGERAGIALGARWWRFGCGICLGLATGIKYSGIYWVAAFGILTIIWDILARKEAGVRRPVAAVVRRDLAPGLWSLAVIPIGTYIASWWAWFFSETAFPRNVICTAEGNPCGAWDTGFFKWLAGLWDNTLWTWTWRMLDFHSTLLTPDDVASRHPWESKPWTWPMGLRPVLTYVGSNMSCGDGSNDCVARIFIISLPAMWFLAFFVLAWALWRAIGRTDWRYAAVLVGYGAGYIPWFANLDRQMYFFYAASLAPFLVIGISLVLGDILGRAKVGMERRYLLIAMVSLYVGIVVANFLWMLPILNGDPITQSELTARTIIPPWG</sequence>
<keyword evidence="1" id="KW-0472">Membrane</keyword>
<protein>
    <recommendedName>
        <fullName evidence="1">Polyprenol-phosphate-mannose--protein mannosyltransferase</fullName>
        <ecNumber evidence="1">2.4.1.-</ecNumber>
    </recommendedName>
</protein>
<keyword evidence="6" id="KW-1185">Reference proteome</keyword>
<dbReference type="Pfam" id="PF16192">
    <property type="entry name" value="PMT_4TMC"/>
    <property type="match status" value="1"/>
</dbReference>
<evidence type="ECO:0000313" key="5">
    <source>
        <dbReference type="EMBL" id="MTD12683.1"/>
    </source>
</evidence>
<evidence type="ECO:0000313" key="6">
    <source>
        <dbReference type="Proteomes" id="UP000460221"/>
    </source>
</evidence>
<dbReference type="UniPathway" id="UPA00378"/>
<dbReference type="InterPro" id="IPR027005">
    <property type="entry name" value="PMT-like"/>
</dbReference>
<keyword evidence="1" id="KW-0812">Transmembrane</keyword>
<gene>
    <name evidence="5" type="ORF">GIS00_01820</name>
</gene>
<comment type="similarity">
    <text evidence="1">Belongs to the glycosyltransferase 39 family.</text>
</comment>
<feature type="domain" description="Glycosyltransferase RgtA/B/C/D-like" evidence="3">
    <location>
        <begin position="149"/>
        <end position="238"/>
    </location>
</feature>
<dbReference type="Proteomes" id="UP000460221">
    <property type="component" value="Unassembled WGS sequence"/>
</dbReference>